<dbReference type="InterPro" id="IPR013815">
    <property type="entry name" value="ATP_grasp_subdomain_1"/>
</dbReference>
<evidence type="ECO:0000256" key="14">
    <source>
        <dbReference type="ARBA" id="ARBA00047700"/>
    </source>
</evidence>
<dbReference type="SUPFAM" id="SSF56059">
    <property type="entry name" value="Glutathione synthetase ATP-binding domain-like"/>
    <property type="match status" value="1"/>
</dbReference>
<dbReference type="PANTHER" id="PTHR43030">
    <property type="entry name" value="PHOSPHOENOLPYRUVATE SYNTHASE"/>
    <property type="match status" value="1"/>
</dbReference>
<dbReference type="InterPro" id="IPR006319">
    <property type="entry name" value="PEP_synth"/>
</dbReference>
<dbReference type="Proteomes" id="UP000231632">
    <property type="component" value="Unassembled WGS sequence"/>
</dbReference>
<gene>
    <name evidence="17" type="ORF">MMIC_P0118</name>
</gene>
<proteinExistence type="inferred from homology"/>
<feature type="signal peptide" evidence="15">
    <location>
        <begin position="1"/>
        <end position="22"/>
    </location>
</feature>
<keyword evidence="15" id="KW-0732">Signal</keyword>
<comment type="pathway">
    <text evidence="3">Carbohydrate biosynthesis; gluconeogenesis.</text>
</comment>
<evidence type="ECO:0000256" key="8">
    <source>
        <dbReference type="ARBA" id="ARBA00022723"/>
    </source>
</evidence>
<accession>A0A1L8CJZ7</accession>
<evidence type="ECO:0000256" key="5">
    <source>
        <dbReference type="ARBA" id="ARBA00011996"/>
    </source>
</evidence>
<dbReference type="RefSeq" id="WP_072658382.1">
    <property type="nucleotide sequence ID" value="NZ_BDFD01000001.1"/>
</dbReference>
<dbReference type="GO" id="GO:0008986">
    <property type="term" value="F:pyruvate, water dikinase activity"/>
    <property type="evidence" value="ECO:0007669"/>
    <property type="project" value="UniProtKB-EC"/>
</dbReference>
<organism evidence="17 18">
    <name type="scientific">Mariprofundus micogutta</name>
    <dbReference type="NCBI Taxonomy" id="1921010"/>
    <lineage>
        <taxon>Bacteria</taxon>
        <taxon>Pseudomonadati</taxon>
        <taxon>Pseudomonadota</taxon>
        <taxon>Candidatius Mariprofundia</taxon>
        <taxon>Mariprofundales</taxon>
        <taxon>Mariprofundaceae</taxon>
        <taxon>Mariprofundus</taxon>
    </lineage>
</organism>
<name>A0A1L8CJZ7_9PROT</name>
<evidence type="ECO:0000256" key="4">
    <source>
        <dbReference type="ARBA" id="ARBA00007837"/>
    </source>
</evidence>
<keyword evidence="10" id="KW-0418">Kinase</keyword>
<dbReference type="InterPro" id="IPR002192">
    <property type="entry name" value="PPDK_AMP/ATP-bd"/>
</dbReference>
<comment type="caution">
    <text evidence="17">The sequence shown here is derived from an EMBL/GenBank/DDBJ whole genome shotgun (WGS) entry which is preliminary data.</text>
</comment>
<evidence type="ECO:0000256" key="15">
    <source>
        <dbReference type="SAM" id="SignalP"/>
    </source>
</evidence>
<evidence type="ECO:0000313" key="18">
    <source>
        <dbReference type="Proteomes" id="UP000231632"/>
    </source>
</evidence>
<dbReference type="Pfam" id="PF01326">
    <property type="entry name" value="PPDK_N"/>
    <property type="match status" value="1"/>
</dbReference>
<evidence type="ECO:0000256" key="2">
    <source>
        <dbReference type="ARBA" id="ARBA00002988"/>
    </source>
</evidence>
<feature type="domain" description="Pyruvate phosphate dikinase AMP/ATP-binding" evidence="16">
    <location>
        <begin position="625"/>
        <end position="945"/>
    </location>
</feature>
<comment type="function">
    <text evidence="2">Catalyzes the phosphorylation of pyruvate to phosphoenolpyruvate.</text>
</comment>
<feature type="chain" id="PRO_5013154523" description="Phosphoenolpyruvate synthase" evidence="15">
    <location>
        <begin position="23"/>
        <end position="980"/>
    </location>
</feature>
<protein>
    <recommendedName>
        <fullName evidence="6">Phosphoenolpyruvate synthase</fullName>
        <ecNumber evidence="5">2.7.9.2</ecNumber>
    </recommendedName>
    <alternativeName>
        <fullName evidence="13">Pyruvate, water dikinase</fullName>
    </alternativeName>
</protein>
<dbReference type="GO" id="GO:0046872">
    <property type="term" value="F:metal ion binding"/>
    <property type="evidence" value="ECO:0007669"/>
    <property type="project" value="UniProtKB-KW"/>
</dbReference>
<dbReference type="Gene3D" id="3.30.470.20">
    <property type="entry name" value="ATP-grasp fold, B domain"/>
    <property type="match status" value="1"/>
</dbReference>
<comment type="similarity">
    <text evidence="4">Belongs to the PEP-utilizing enzyme family.</text>
</comment>
<dbReference type="STRING" id="1921010.MMIC_P0118"/>
<evidence type="ECO:0000313" key="17">
    <source>
        <dbReference type="EMBL" id="GAV19189.1"/>
    </source>
</evidence>
<evidence type="ECO:0000256" key="7">
    <source>
        <dbReference type="ARBA" id="ARBA00022679"/>
    </source>
</evidence>
<dbReference type="PANTHER" id="PTHR43030:SF1">
    <property type="entry name" value="PHOSPHOENOLPYRUVATE SYNTHASE"/>
    <property type="match status" value="1"/>
</dbReference>
<dbReference type="OrthoDB" id="1108665at2"/>
<evidence type="ECO:0000256" key="3">
    <source>
        <dbReference type="ARBA" id="ARBA00004742"/>
    </source>
</evidence>
<evidence type="ECO:0000256" key="10">
    <source>
        <dbReference type="ARBA" id="ARBA00022777"/>
    </source>
</evidence>
<keyword evidence="18" id="KW-1185">Reference proteome</keyword>
<evidence type="ECO:0000256" key="9">
    <source>
        <dbReference type="ARBA" id="ARBA00022741"/>
    </source>
</evidence>
<dbReference type="Gene3D" id="3.50.30.10">
    <property type="entry name" value="Phosphohistidine domain"/>
    <property type="match status" value="1"/>
</dbReference>
<dbReference type="AlphaFoldDB" id="A0A1L8CJZ7"/>
<comment type="cofactor">
    <cofactor evidence="1">
        <name>Mg(2+)</name>
        <dbReference type="ChEBI" id="CHEBI:18420"/>
    </cofactor>
</comment>
<keyword evidence="9" id="KW-0547">Nucleotide-binding</keyword>
<dbReference type="EMBL" id="BDFD01000001">
    <property type="protein sequence ID" value="GAV19189.1"/>
    <property type="molecule type" value="Genomic_DNA"/>
</dbReference>
<keyword evidence="17" id="KW-0670">Pyruvate</keyword>
<comment type="catalytic activity">
    <reaction evidence="14">
        <text>pyruvate + ATP + H2O = phosphoenolpyruvate + AMP + phosphate + 2 H(+)</text>
        <dbReference type="Rhea" id="RHEA:11364"/>
        <dbReference type="ChEBI" id="CHEBI:15361"/>
        <dbReference type="ChEBI" id="CHEBI:15377"/>
        <dbReference type="ChEBI" id="CHEBI:15378"/>
        <dbReference type="ChEBI" id="CHEBI:30616"/>
        <dbReference type="ChEBI" id="CHEBI:43474"/>
        <dbReference type="ChEBI" id="CHEBI:58702"/>
        <dbReference type="ChEBI" id="CHEBI:456215"/>
        <dbReference type="EC" id="2.7.9.2"/>
    </reaction>
</comment>
<evidence type="ECO:0000259" key="16">
    <source>
        <dbReference type="Pfam" id="PF01326"/>
    </source>
</evidence>
<dbReference type="GO" id="GO:0005524">
    <property type="term" value="F:ATP binding"/>
    <property type="evidence" value="ECO:0007669"/>
    <property type="project" value="UniProtKB-KW"/>
</dbReference>
<keyword evidence="8" id="KW-0479">Metal-binding</keyword>
<evidence type="ECO:0000256" key="1">
    <source>
        <dbReference type="ARBA" id="ARBA00001946"/>
    </source>
</evidence>
<reference evidence="17 18" key="1">
    <citation type="journal article" date="2017" name="Arch. Microbiol.">
        <title>Mariprofundus micogutta sp. nov., a novel iron-oxidizing zetaproteobacterium isolated from a deep-sea hydrothermal field at the Bayonnaise knoll of the Izu-Ogasawara arc, and a description of Mariprofundales ord. nov. and Zetaproteobacteria classis nov.</title>
        <authorList>
            <person name="Makita H."/>
            <person name="Tanaka E."/>
            <person name="Mitsunobu S."/>
            <person name="Miyazaki M."/>
            <person name="Nunoura T."/>
            <person name="Uematsu K."/>
            <person name="Takaki Y."/>
            <person name="Nishi S."/>
            <person name="Shimamura S."/>
            <person name="Takai K."/>
        </authorList>
    </citation>
    <scope>NUCLEOTIDE SEQUENCE [LARGE SCALE GENOMIC DNA]</scope>
    <source>
        <strain evidence="17 18">ET2</strain>
    </source>
</reference>
<evidence type="ECO:0000256" key="6">
    <source>
        <dbReference type="ARBA" id="ARBA00021623"/>
    </source>
</evidence>
<keyword evidence="12" id="KW-0460">Magnesium</keyword>
<evidence type="ECO:0000256" key="11">
    <source>
        <dbReference type="ARBA" id="ARBA00022840"/>
    </source>
</evidence>
<evidence type="ECO:0000256" key="12">
    <source>
        <dbReference type="ARBA" id="ARBA00022842"/>
    </source>
</evidence>
<keyword evidence="11" id="KW-0067">ATP-binding</keyword>
<evidence type="ECO:0000256" key="13">
    <source>
        <dbReference type="ARBA" id="ARBA00033470"/>
    </source>
</evidence>
<sequence length="980" mass="109716">MAFRMTLILWMITIFSGGLVQAAEADHHQIKQYRDWVDDFKDAHRGPFKSVQWFCNDGTVLPPKEYACKEHGGGRQHGEWNDRAMTMRENGYLIANVLSAIEPEQFITADNAASDLSQILLEQFLKQVDDGWVLRKARFYRGAIQVEAEQDSARKIVLAMLADKDWLKPEKFLLLREAVRLLPITLEPLLGVEVRKAATDINEQDAGFHKLRVKIHSLPDDGDAAKVREYAEKSGIAELKDQYEALAAGLDKLFGEHTSNELLWQLHDKSHNKAFRQEMVGTIRDLYASKDSDRVVAFAASKAQGYRKLLSKDNPYTVYNRLRFLRATLVLEQEVFVHGNLLLREAETASRRTRLGWLRYLAAALHATGMLSDRQWQAISMELNTLLRSKRISVSDYHASLNYLTRVSQWSQRALEFHFSSAVKQWLPLTPLVQNFVPDRLRGSPLLPYTRLLDTLIIDANRLSGIKHQLFGREVGSGLRALNPGLRRGILLAEPEQGQPLHPDGIYILNATTQNLTPVAGIITRGEGSSVSHVQLLARNMGIPNLVADEIRLKQIRRHIGKRVILAVSQKGVIHIMPDEEKWDMVFGSETVDAVTIEPDLDKLNLNDLTLIPLQVIRSSDSGRTVGPKAANLGQLAYYYPDMVTAGLVIPFGVFRKYLDQPIEPGGSSIFVWMQAEYRRLEKISSEIERNHQTKVFLEKLRNRIIYGDPGAAFTHQLRSALTEQFGSSETTGLFVRSDTNVEDLPGFNGAGLNLTVPNVIGFDEILHAVKRVWASPFSERAFAWRQSYMTAPEHVYPAVLLMQSFASEKSGVMVTADVGSGNHGWLSIAVNEGVGGAVEGQAAEELRVDRKQGDVQLMSQATAPKKMMLSQAGGIKVEAAVGMEQLLSRNEIVRLQDVASDVDARFPLPRGSGNKPVAADIEFGFNAGKLALFQIRPFVESRRAWNSPTLQAMDSKLSARSTHTVNLDQLPIFARRNND</sequence>
<dbReference type="Gene3D" id="3.30.1490.20">
    <property type="entry name" value="ATP-grasp fold, A domain"/>
    <property type="match status" value="1"/>
</dbReference>
<keyword evidence="7" id="KW-0808">Transferase</keyword>
<dbReference type="EC" id="2.7.9.2" evidence="5"/>